<accession>A0ABW4WUT0</accession>
<keyword evidence="1" id="KW-0732">Signal</keyword>
<feature type="signal peptide" evidence="1">
    <location>
        <begin position="1"/>
        <end position="27"/>
    </location>
</feature>
<dbReference type="InterPro" id="IPR003431">
    <property type="entry name" value="B-propeller_Phytase"/>
</dbReference>
<keyword evidence="4" id="KW-1185">Reference proteome</keyword>
<sequence>MKNLTTSISLITLLTAAACSSQSTNQATVVPAEPVVNTVAIKPAIITDTVKHDTDDPAIWVNPSNPAESLIIGTDKNEDGALYVFDLNGKVIEDKVVRGLKRPNNVDIEYGFMLNGQPTDIAVVTERMTHSLRIYALPDMQPIDNGGIPIFEGETETEYRDLMGIALYKSPATGKVYAIAGRKSGPTDGTYLWQYLLEDNSQGGVKATMVRKFGQYSGKKEIESIAVDDELGYIYYSDEGVGVRKYYAEPDKGNEELALFASKDFSKDHEGISIYKINDGTGYILVSDQEAGRFHIFTREGTSQNPHQHELVKITKVSTLESDGSEVTSAALNSTFPNGMFVAMSTDKTFQYYKWEDIAGKGLKLAPNGVVTSLQANKK</sequence>
<dbReference type="PROSITE" id="PS51257">
    <property type="entry name" value="PROKAR_LIPOPROTEIN"/>
    <property type="match status" value="1"/>
</dbReference>
<comment type="caution">
    <text evidence="3">The sequence shown here is derived from an EMBL/GenBank/DDBJ whole genome shotgun (WGS) entry which is preliminary data.</text>
</comment>
<protein>
    <submittedName>
        <fullName evidence="3">Phytase</fullName>
    </submittedName>
</protein>
<dbReference type="SUPFAM" id="SSF50956">
    <property type="entry name" value="Thermostable phytase (3-phytase)"/>
    <property type="match status" value="1"/>
</dbReference>
<name>A0ABW4WUT0_9BACT</name>
<evidence type="ECO:0000313" key="4">
    <source>
        <dbReference type="Proteomes" id="UP001597369"/>
    </source>
</evidence>
<dbReference type="InterPro" id="IPR011042">
    <property type="entry name" value="6-blade_b-propeller_TolB-like"/>
</dbReference>
<dbReference type="Pfam" id="PF02333">
    <property type="entry name" value="Phytase"/>
    <property type="match status" value="1"/>
</dbReference>
<dbReference type="Proteomes" id="UP001597369">
    <property type="component" value="Unassembled WGS sequence"/>
</dbReference>
<proteinExistence type="predicted"/>
<evidence type="ECO:0000256" key="1">
    <source>
        <dbReference type="SAM" id="SignalP"/>
    </source>
</evidence>
<dbReference type="PROSITE" id="PS51662">
    <property type="entry name" value="BP_PHYTASE"/>
    <property type="match status" value="1"/>
</dbReference>
<evidence type="ECO:0000259" key="2">
    <source>
        <dbReference type="PROSITE" id="PS51662"/>
    </source>
</evidence>
<dbReference type="EMBL" id="JBHUHV010000019">
    <property type="protein sequence ID" value="MFD2066498.1"/>
    <property type="molecule type" value="Genomic_DNA"/>
</dbReference>
<reference evidence="4" key="1">
    <citation type="journal article" date="2019" name="Int. J. Syst. Evol. Microbiol.">
        <title>The Global Catalogue of Microorganisms (GCM) 10K type strain sequencing project: providing services to taxonomists for standard genome sequencing and annotation.</title>
        <authorList>
            <consortium name="The Broad Institute Genomics Platform"/>
            <consortium name="The Broad Institute Genome Sequencing Center for Infectious Disease"/>
            <person name="Wu L."/>
            <person name="Ma J."/>
        </authorList>
    </citation>
    <scope>NUCLEOTIDE SEQUENCE [LARGE SCALE GENOMIC DNA]</scope>
    <source>
        <strain evidence="4">JCM 16545</strain>
    </source>
</reference>
<dbReference type="RefSeq" id="WP_229960282.1">
    <property type="nucleotide sequence ID" value="NZ_JAJJWI010000007.1"/>
</dbReference>
<evidence type="ECO:0000313" key="3">
    <source>
        <dbReference type="EMBL" id="MFD2066498.1"/>
    </source>
</evidence>
<feature type="chain" id="PRO_5047148246" evidence="1">
    <location>
        <begin position="28"/>
        <end position="379"/>
    </location>
</feature>
<feature type="domain" description="BPP" evidence="2">
    <location>
        <begin position="31"/>
        <end position="363"/>
    </location>
</feature>
<organism evidence="3 4">
    <name type="scientific">Pontibacter silvestris</name>
    <dbReference type="NCBI Taxonomy" id="2305183"/>
    <lineage>
        <taxon>Bacteria</taxon>
        <taxon>Pseudomonadati</taxon>
        <taxon>Bacteroidota</taxon>
        <taxon>Cytophagia</taxon>
        <taxon>Cytophagales</taxon>
        <taxon>Hymenobacteraceae</taxon>
        <taxon>Pontibacter</taxon>
    </lineage>
</organism>
<gene>
    <name evidence="3" type="ORF">ACFSKU_06335</name>
</gene>
<dbReference type="Gene3D" id="2.120.10.30">
    <property type="entry name" value="TolB, C-terminal domain"/>
    <property type="match status" value="1"/>
</dbReference>